<reference evidence="2" key="1">
    <citation type="submission" date="2020-09" db="EMBL/GenBank/DDBJ databases">
        <title>A novel bacterium of genus Paenibacillus, isolated from South China Sea.</title>
        <authorList>
            <person name="Huang H."/>
            <person name="Mo K."/>
            <person name="Hu Y."/>
        </authorList>
    </citation>
    <scope>NUCLEOTIDE SEQUENCE</scope>
    <source>
        <strain evidence="2">IB182496</strain>
    </source>
</reference>
<keyword evidence="1" id="KW-1133">Transmembrane helix</keyword>
<keyword evidence="1" id="KW-0472">Membrane</keyword>
<dbReference type="Proteomes" id="UP000621560">
    <property type="component" value="Unassembled WGS sequence"/>
</dbReference>
<keyword evidence="1" id="KW-0812">Transmembrane</keyword>
<sequence length="94" mass="10007">MTWDQLNAFLDPQLAIVVAACWVIGSMLKQTPRVPNWSIVYLVTAAAIAFTLALTGFTALAVLQGILAGALAVFGHQLIKQARNGADHDQSMGL</sequence>
<dbReference type="Pfam" id="PF16079">
    <property type="entry name" value="Phage_holin_5_2"/>
    <property type="match status" value="1"/>
</dbReference>
<protein>
    <submittedName>
        <fullName evidence="2">Phage holin family protein</fullName>
    </submittedName>
</protein>
<evidence type="ECO:0000313" key="3">
    <source>
        <dbReference type="Proteomes" id="UP000621560"/>
    </source>
</evidence>
<dbReference type="RefSeq" id="WP_190918369.1">
    <property type="nucleotide sequence ID" value="NZ_JACXIZ010000021.1"/>
</dbReference>
<proteinExistence type="predicted"/>
<dbReference type="InterPro" id="IPR032111">
    <property type="entry name" value="Clostridium_phage_holin"/>
</dbReference>
<comment type="caution">
    <text evidence="2">The sequence shown here is derived from an EMBL/GenBank/DDBJ whole genome shotgun (WGS) entry which is preliminary data.</text>
</comment>
<organism evidence="2 3">
    <name type="scientific">Paenibacillus sabuli</name>
    <dbReference type="NCBI Taxonomy" id="2772509"/>
    <lineage>
        <taxon>Bacteria</taxon>
        <taxon>Bacillati</taxon>
        <taxon>Bacillota</taxon>
        <taxon>Bacilli</taxon>
        <taxon>Bacillales</taxon>
        <taxon>Paenibacillaceae</taxon>
        <taxon>Paenibacillus</taxon>
    </lineage>
</organism>
<gene>
    <name evidence="2" type="ORF">IDH44_13310</name>
</gene>
<keyword evidence="3" id="KW-1185">Reference proteome</keyword>
<name>A0A927BSX0_9BACL</name>
<evidence type="ECO:0000256" key="1">
    <source>
        <dbReference type="SAM" id="Phobius"/>
    </source>
</evidence>
<accession>A0A927BSX0</accession>
<dbReference type="EMBL" id="JACXIZ010000021">
    <property type="protein sequence ID" value="MBD2846178.1"/>
    <property type="molecule type" value="Genomic_DNA"/>
</dbReference>
<evidence type="ECO:0000313" key="2">
    <source>
        <dbReference type="EMBL" id="MBD2846178.1"/>
    </source>
</evidence>
<feature type="transmembrane region" description="Helical" evidence="1">
    <location>
        <begin position="37"/>
        <end position="55"/>
    </location>
</feature>
<dbReference type="AlphaFoldDB" id="A0A927BSX0"/>
<feature type="transmembrane region" description="Helical" evidence="1">
    <location>
        <begin position="6"/>
        <end position="25"/>
    </location>
</feature>